<dbReference type="GO" id="GO:0030638">
    <property type="term" value="P:polyketide metabolic process"/>
    <property type="evidence" value="ECO:0007669"/>
    <property type="project" value="InterPro"/>
</dbReference>
<name>A0A3S2XLR1_9ACTN</name>
<dbReference type="InterPro" id="IPR032710">
    <property type="entry name" value="NTF2-like_dom_sf"/>
</dbReference>
<dbReference type="RefSeq" id="WP_127832049.1">
    <property type="nucleotide sequence ID" value="NZ_RZYA01000022.1"/>
</dbReference>
<dbReference type="Gene3D" id="3.10.450.50">
    <property type="match status" value="1"/>
</dbReference>
<sequence length="235" mass="27237">MTFVQVIDCRTTRFDEMNRLMDTWVDQTKGKRTATHSVIGKDRSDDSHFIEIVEFPSYEEAMRNSHLPETDRIFQEMVALCEQTPTFTDLDVVRDEQLYAANIRRLMAEMGTKGELPPLNDLIAEHYHDHDPANEQDTLGLDAVRREMEMWRGAFDFAFTVEDQISEGDRVYTRWTWNGTQKADFMGIPSTGKQVTMTGCTTFRCREDGKIVEGWWQYDRLGLMAQLGALDELET</sequence>
<dbReference type="SUPFAM" id="SSF54427">
    <property type="entry name" value="NTF2-like"/>
    <property type="match status" value="1"/>
</dbReference>
<protein>
    <submittedName>
        <fullName evidence="1">Ester cyclase</fullName>
    </submittedName>
</protein>
<dbReference type="OrthoDB" id="9182871at2"/>
<gene>
    <name evidence="1" type="ORF">EOT10_32880</name>
</gene>
<dbReference type="InterPro" id="IPR009959">
    <property type="entry name" value="Cyclase_SnoaL-like"/>
</dbReference>
<organism evidence="1 2">
    <name type="scientific">Streptomyces antnestii</name>
    <dbReference type="NCBI Taxonomy" id="2494256"/>
    <lineage>
        <taxon>Bacteria</taxon>
        <taxon>Bacillati</taxon>
        <taxon>Actinomycetota</taxon>
        <taxon>Actinomycetes</taxon>
        <taxon>Kitasatosporales</taxon>
        <taxon>Streptomycetaceae</taxon>
        <taxon>Streptomyces</taxon>
    </lineage>
</organism>
<comment type="caution">
    <text evidence="1">The sequence shown here is derived from an EMBL/GenBank/DDBJ whole genome shotgun (WGS) entry which is preliminary data.</text>
</comment>
<evidence type="ECO:0000313" key="2">
    <source>
        <dbReference type="Proteomes" id="UP000283128"/>
    </source>
</evidence>
<keyword evidence="2" id="KW-1185">Reference proteome</keyword>
<dbReference type="EMBL" id="RZYA01000022">
    <property type="protein sequence ID" value="RVU17901.1"/>
    <property type="molecule type" value="Genomic_DNA"/>
</dbReference>
<dbReference type="PANTHER" id="PTHR38436:SF1">
    <property type="entry name" value="ESTER CYCLASE"/>
    <property type="match status" value="1"/>
</dbReference>
<proteinExistence type="predicted"/>
<dbReference type="Pfam" id="PF07366">
    <property type="entry name" value="SnoaL"/>
    <property type="match status" value="1"/>
</dbReference>
<evidence type="ECO:0000313" key="1">
    <source>
        <dbReference type="EMBL" id="RVU17901.1"/>
    </source>
</evidence>
<reference evidence="1 2" key="1">
    <citation type="submission" date="2019-01" db="EMBL/GenBank/DDBJ databases">
        <title>Genome sequences of Streptomyces and Rhizobium isolates collected from root and soil.</title>
        <authorList>
            <person name="Chhettri S."/>
            <person name="Sevigny J.L."/>
            <person name="Sen A."/>
            <person name="Ennis N."/>
            <person name="Tisa L."/>
        </authorList>
    </citation>
    <scope>NUCLEOTIDE SEQUENCE [LARGE SCALE GENOMIC DNA]</scope>
    <source>
        <strain evidence="1 2">San01</strain>
    </source>
</reference>
<dbReference type="PANTHER" id="PTHR38436">
    <property type="entry name" value="POLYKETIDE CYCLASE SNOAL-LIKE DOMAIN"/>
    <property type="match status" value="1"/>
</dbReference>
<dbReference type="AlphaFoldDB" id="A0A3S2XLR1"/>
<accession>A0A3S2XLR1</accession>
<dbReference type="Proteomes" id="UP000283128">
    <property type="component" value="Unassembled WGS sequence"/>
</dbReference>